<dbReference type="OrthoDB" id="7030725at2"/>
<proteinExistence type="predicted"/>
<evidence type="ECO:0000313" key="1">
    <source>
        <dbReference type="EMBL" id="TRX73213.1"/>
    </source>
</evidence>
<protein>
    <submittedName>
        <fullName evidence="1">DUF3509 domain-containing protein</fullName>
    </submittedName>
</protein>
<dbReference type="RefSeq" id="WP_143489898.1">
    <property type="nucleotide sequence ID" value="NZ_VJOY01000018.1"/>
</dbReference>
<dbReference type="EMBL" id="VJOY01000018">
    <property type="protein sequence ID" value="TRX73213.1"/>
    <property type="molecule type" value="Genomic_DNA"/>
</dbReference>
<dbReference type="InterPro" id="IPR021898">
    <property type="entry name" value="DUF3509"/>
</dbReference>
<dbReference type="Proteomes" id="UP000315235">
    <property type="component" value="Unassembled WGS sequence"/>
</dbReference>
<evidence type="ECO:0000313" key="2">
    <source>
        <dbReference type="Proteomes" id="UP000315235"/>
    </source>
</evidence>
<organism evidence="1 2">
    <name type="scientific">Pseudomonas mangiferae</name>
    <dbReference type="NCBI Taxonomy" id="2593654"/>
    <lineage>
        <taxon>Bacteria</taxon>
        <taxon>Pseudomonadati</taxon>
        <taxon>Pseudomonadota</taxon>
        <taxon>Gammaproteobacteria</taxon>
        <taxon>Pseudomonadales</taxon>
        <taxon>Pseudomonadaceae</taxon>
        <taxon>Pseudomonas</taxon>
    </lineage>
</organism>
<dbReference type="Pfam" id="PF12021">
    <property type="entry name" value="DUF3509"/>
    <property type="match status" value="1"/>
</dbReference>
<accession>A0A553GUP0</accession>
<dbReference type="AlphaFoldDB" id="A0A553GUP0"/>
<reference evidence="1 2" key="1">
    <citation type="submission" date="2019-07" db="EMBL/GenBank/DDBJ databases">
        <title>Pseudomonas mangiferae sp. nov., isolated from bark of mango tree in Thailand.</title>
        <authorList>
            <person name="Srisuk N."/>
            <person name="Anurat P."/>
        </authorList>
    </citation>
    <scope>NUCLEOTIDE SEQUENCE [LARGE SCALE GENOMIC DNA]</scope>
    <source>
        <strain evidence="1 2">DMKU_BBB3-04</strain>
    </source>
</reference>
<sequence>MDSTIQLLVDALAPYEVSLGLPGPDGARLITLRNESGEAVAKRLVRAFELNDRTLLTDVVDGLRRDLLVSRNRIDPMVAAAALARSQQQVYAAC</sequence>
<gene>
    <name evidence="1" type="ORF">FM069_18740</name>
</gene>
<name>A0A553GUP0_9PSED</name>
<keyword evidence="2" id="KW-1185">Reference proteome</keyword>
<comment type="caution">
    <text evidence="1">The sequence shown here is derived from an EMBL/GenBank/DDBJ whole genome shotgun (WGS) entry which is preliminary data.</text>
</comment>